<organism evidence="11 12">
    <name type="scientific">Carassius auratus</name>
    <name type="common">Goldfish</name>
    <dbReference type="NCBI Taxonomy" id="7957"/>
    <lineage>
        <taxon>Eukaryota</taxon>
        <taxon>Metazoa</taxon>
        <taxon>Chordata</taxon>
        <taxon>Craniata</taxon>
        <taxon>Vertebrata</taxon>
        <taxon>Euteleostomi</taxon>
        <taxon>Actinopterygii</taxon>
        <taxon>Neopterygii</taxon>
        <taxon>Teleostei</taxon>
        <taxon>Ostariophysi</taxon>
        <taxon>Cypriniformes</taxon>
        <taxon>Cyprinidae</taxon>
        <taxon>Cyprininae</taxon>
        <taxon>Carassius</taxon>
    </lineage>
</organism>
<keyword evidence="3 10" id="KW-0808">Transferase</keyword>
<evidence type="ECO:0000256" key="10">
    <source>
        <dbReference type="RuleBase" id="RU361228"/>
    </source>
</evidence>
<dbReference type="GO" id="GO:0016779">
    <property type="term" value="F:nucleotidyltransferase activity"/>
    <property type="evidence" value="ECO:0007669"/>
    <property type="project" value="UniProtKB-KW"/>
</dbReference>
<dbReference type="SUPFAM" id="SSF56399">
    <property type="entry name" value="ADP-ribosylation"/>
    <property type="match status" value="1"/>
</dbReference>
<dbReference type="AlphaFoldDB" id="A0A6P6MGY7"/>
<dbReference type="PRINTS" id="PR00970">
    <property type="entry name" value="RIBTRNSFRASE"/>
</dbReference>
<dbReference type="PANTHER" id="PTHR10339:SF27">
    <property type="entry name" value="NAD(P)(+)--ARGININE ADP-RIBOSYLTRANSFERASE"/>
    <property type="match status" value="1"/>
</dbReference>
<sequence>MLLIIEALLLISAALGKDHRAAVKGKIFPLDMENNSVDDQYDGCIGKMKQLVENKYLKKELNNSRNNFKIAWQEGEKYSKKPENNLTQNHSIAIYVYTGDKVFRDFNNETRNGKQNYTTEQYSWYSLHFLLTEAVQILNQTQNTCYDTYRRTKVEFDKDVLNKEVRFGSFTSSSIDRDKGAKIFGTVSCFEINTCEGAEVTNYSKLSREREVLIPPYETFNVTSIRKKGDEKDLWCDTVYTLKNTGKTSNLNCALFRRPNKTKDKYHVLH</sequence>
<dbReference type="KEGG" id="caua:113067450"/>
<evidence type="ECO:0000256" key="4">
    <source>
        <dbReference type="ARBA" id="ARBA00022695"/>
    </source>
</evidence>
<evidence type="ECO:0000256" key="9">
    <source>
        <dbReference type="ARBA" id="ARBA00047597"/>
    </source>
</evidence>
<dbReference type="GO" id="GO:0003950">
    <property type="term" value="F:NAD+ poly-ADP-ribosyltransferase activity"/>
    <property type="evidence" value="ECO:0007669"/>
    <property type="project" value="TreeGrafter"/>
</dbReference>
<evidence type="ECO:0000313" key="11">
    <source>
        <dbReference type="Proteomes" id="UP000515129"/>
    </source>
</evidence>
<dbReference type="EC" id="2.4.2.31" evidence="10"/>
<dbReference type="Pfam" id="PF01129">
    <property type="entry name" value="ART"/>
    <property type="match status" value="1"/>
</dbReference>
<feature type="signal peptide" evidence="10">
    <location>
        <begin position="1"/>
        <end position="16"/>
    </location>
</feature>
<dbReference type="FunFam" id="3.90.176.10:FF:000001">
    <property type="entry name" value="NAD(P)(+)--arginine ADP-ribosyltransferase"/>
    <property type="match status" value="1"/>
</dbReference>
<gene>
    <name evidence="12" type="primary">LOC113067450</name>
</gene>
<evidence type="ECO:0000256" key="1">
    <source>
        <dbReference type="ARBA" id="ARBA00009558"/>
    </source>
</evidence>
<dbReference type="RefSeq" id="XP_026095657.1">
    <property type="nucleotide sequence ID" value="XM_026239872.1"/>
</dbReference>
<evidence type="ECO:0000256" key="6">
    <source>
        <dbReference type="ARBA" id="ARBA00022857"/>
    </source>
</evidence>
<keyword evidence="6 10" id="KW-0521">NADP</keyword>
<evidence type="ECO:0000256" key="5">
    <source>
        <dbReference type="ARBA" id="ARBA00022729"/>
    </source>
</evidence>
<dbReference type="OrthoDB" id="423533at2759"/>
<keyword evidence="8" id="KW-1015">Disulfide bond</keyword>
<dbReference type="Gene3D" id="3.90.176.10">
    <property type="entry name" value="Toxin ADP-ribosyltransferase, Chain A, domain 1"/>
    <property type="match status" value="1"/>
</dbReference>
<dbReference type="GO" id="GO:0106274">
    <property type="term" value="F:NAD+-protein-arginine ADP-ribosyltransferase activity"/>
    <property type="evidence" value="ECO:0007669"/>
    <property type="project" value="UniProtKB-EC"/>
</dbReference>
<comment type="similarity">
    <text evidence="1 10">Belongs to the Arg-specific ADP-ribosyltransferase family.</text>
</comment>
<proteinExistence type="inferred from homology"/>
<feature type="chain" id="PRO_5028504832" description="NAD(P)(+)--arginine ADP-ribosyltransferase" evidence="10">
    <location>
        <begin position="17"/>
        <end position="270"/>
    </location>
</feature>
<dbReference type="PROSITE" id="PS51996">
    <property type="entry name" value="TR_MART"/>
    <property type="match status" value="1"/>
</dbReference>
<evidence type="ECO:0000256" key="3">
    <source>
        <dbReference type="ARBA" id="ARBA00022679"/>
    </source>
</evidence>
<dbReference type="PANTHER" id="PTHR10339">
    <property type="entry name" value="ADP-RIBOSYLTRANSFERASE"/>
    <property type="match status" value="1"/>
</dbReference>
<comment type="catalytic activity">
    <reaction evidence="9 10">
        <text>L-arginyl-[protein] + NAD(+) = N(omega)-(ADP-D-ribosyl)-L-arginyl-[protein] + nicotinamide + H(+)</text>
        <dbReference type="Rhea" id="RHEA:19149"/>
        <dbReference type="Rhea" id="RHEA-COMP:10532"/>
        <dbReference type="Rhea" id="RHEA-COMP:15087"/>
        <dbReference type="ChEBI" id="CHEBI:15378"/>
        <dbReference type="ChEBI" id="CHEBI:17154"/>
        <dbReference type="ChEBI" id="CHEBI:29965"/>
        <dbReference type="ChEBI" id="CHEBI:57540"/>
        <dbReference type="ChEBI" id="CHEBI:142554"/>
        <dbReference type="EC" id="2.4.2.31"/>
    </reaction>
</comment>
<evidence type="ECO:0000256" key="7">
    <source>
        <dbReference type="ARBA" id="ARBA00023027"/>
    </source>
</evidence>
<reference evidence="12" key="1">
    <citation type="submission" date="2025-08" db="UniProtKB">
        <authorList>
            <consortium name="RefSeq"/>
        </authorList>
    </citation>
    <scope>IDENTIFICATION</scope>
    <source>
        <strain evidence="12">Wakin</strain>
        <tissue evidence="12">Muscle</tissue>
    </source>
</reference>
<keyword evidence="7 10" id="KW-0520">NAD</keyword>
<evidence type="ECO:0000256" key="8">
    <source>
        <dbReference type="ARBA" id="ARBA00023157"/>
    </source>
</evidence>
<dbReference type="InterPro" id="IPR000768">
    <property type="entry name" value="ART"/>
</dbReference>
<dbReference type="GeneID" id="113067450"/>
<dbReference type="InterPro" id="IPR050999">
    <property type="entry name" value="ADP-ribosyltransferase_ARG"/>
</dbReference>
<evidence type="ECO:0000313" key="12">
    <source>
        <dbReference type="RefSeq" id="XP_026095657.1"/>
    </source>
</evidence>
<protein>
    <recommendedName>
        <fullName evidence="10">NAD(P)(+)--arginine ADP-ribosyltransferase</fullName>
        <ecNumber evidence="10">2.4.2.31</ecNumber>
    </recommendedName>
    <alternativeName>
        <fullName evidence="10">Mono(ADP-ribosyl)transferase</fullName>
    </alternativeName>
</protein>
<keyword evidence="2 10" id="KW-0328">Glycosyltransferase</keyword>
<name>A0A6P6MGY7_CARAU</name>
<keyword evidence="5 10" id="KW-0732">Signal</keyword>
<accession>A0A6P6MGY7</accession>
<keyword evidence="11" id="KW-1185">Reference proteome</keyword>
<evidence type="ECO:0000256" key="2">
    <source>
        <dbReference type="ARBA" id="ARBA00022676"/>
    </source>
</evidence>
<dbReference type="Proteomes" id="UP000515129">
    <property type="component" value="Linkage group LG28B"/>
</dbReference>
<keyword evidence="4" id="KW-0548">Nucleotidyltransferase</keyword>